<proteinExistence type="predicted"/>
<comment type="caution">
    <text evidence="1">The sequence shown here is derived from an EMBL/GenBank/DDBJ whole genome shotgun (WGS) entry which is preliminary data.</text>
</comment>
<keyword evidence="2" id="KW-1185">Reference proteome</keyword>
<evidence type="ECO:0000313" key="2">
    <source>
        <dbReference type="Proteomes" id="UP001303647"/>
    </source>
</evidence>
<gene>
    <name evidence="1" type="ORF">C7999DRAFT_18268</name>
</gene>
<sequence>MCQRVNANYSCGHQAGQSQWYPEKPEDCQAAVNANRRNARSGFLLRCSPPETTANYDVGGHCEKPECKIWYLEYGGWICCACRTSVMAGFNTCYCMHQACALCTSAV</sequence>
<protein>
    <submittedName>
        <fullName evidence="1">Uncharacterized protein</fullName>
    </submittedName>
</protein>
<dbReference type="Proteomes" id="UP001303647">
    <property type="component" value="Unassembled WGS sequence"/>
</dbReference>
<reference evidence="1" key="1">
    <citation type="journal article" date="2023" name="Mol. Phylogenet. Evol.">
        <title>Genome-scale phylogeny and comparative genomics of the fungal order Sordariales.</title>
        <authorList>
            <person name="Hensen N."/>
            <person name="Bonometti L."/>
            <person name="Westerberg I."/>
            <person name="Brannstrom I.O."/>
            <person name="Guillou S."/>
            <person name="Cros-Aarteil S."/>
            <person name="Calhoun S."/>
            <person name="Haridas S."/>
            <person name="Kuo A."/>
            <person name="Mondo S."/>
            <person name="Pangilinan J."/>
            <person name="Riley R."/>
            <person name="LaButti K."/>
            <person name="Andreopoulos B."/>
            <person name="Lipzen A."/>
            <person name="Chen C."/>
            <person name="Yan M."/>
            <person name="Daum C."/>
            <person name="Ng V."/>
            <person name="Clum A."/>
            <person name="Steindorff A."/>
            <person name="Ohm R.A."/>
            <person name="Martin F."/>
            <person name="Silar P."/>
            <person name="Natvig D.O."/>
            <person name="Lalanne C."/>
            <person name="Gautier V."/>
            <person name="Ament-Velasquez S.L."/>
            <person name="Kruys A."/>
            <person name="Hutchinson M.I."/>
            <person name="Powell A.J."/>
            <person name="Barry K."/>
            <person name="Miller A.N."/>
            <person name="Grigoriev I.V."/>
            <person name="Debuchy R."/>
            <person name="Gladieux P."/>
            <person name="Hiltunen Thoren M."/>
            <person name="Johannesson H."/>
        </authorList>
    </citation>
    <scope>NUCLEOTIDE SEQUENCE</scope>
    <source>
        <strain evidence="1">CBS 359.72</strain>
    </source>
</reference>
<dbReference type="AlphaFoldDB" id="A0AAN7CJP7"/>
<evidence type="ECO:0000313" key="1">
    <source>
        <dbReference type="EMBL" id="KAK4243369.1"/>
    </source>
</evidence>
<dbReference type="EMBL" id="MU857825">
    <property type="protein sequence ID" value="KAK4243369.1"/>
    <property type="molecule type" value="Genomic_DNA"/>
</dbReference>
<organism evidence="1 2">
    <name type="scientific">Corynascus novoguineensis</name>
    <dbReference type="NCBI Taxonomy" id="1126955"/>
    <lineage>
        <taxon>Eukaryota</taxon>
        <taxon>Fungi</taxon>
        <taxon>Dikarya</taxon>
        <taxon>Ascomycota</taxon>
        <taxon>Pezizomycotina</taxon>
        <taxon>Sordariomycetes</taxon>
        <taxon>Sordariomycetidae</taxon>
        <taxon>Sordariales</taxon>
        <taxon>Chaetomiaceae</taxon>
        <taxon>Corynascus</taxon>
    </lineage>
</organism>
<accession>A0AAN7CJP7</accession>
<reference evidence="1" key="2">
    <citation type="submission" date="2023-05" db="EMBL/GenBank/DDBJ databases">
        <authorList>
            <consortium name="Lawrence Berkeley National Laboratory"/>
            <person name="Steindorff A."/>
            <person name="Hensen N."/>
            <person name="Bonometti L."/>
            <person name="Westerberg I."/>
            <person name="Brannstrom I.O."/>
            <person name="Guillou S."/>
            <person name="Cros-Aarteil S."/>
            <person name="Calhoun S."/>
            <person name="Haridas S."/>
            <person name="Kuo A."/>
            <person name="Mondo S."/>
            <person name="Pangilinan J."/>
            <person name="Riley R."/>
            <person name="Labutti K."/>
            <person name="Andreopoulos B."/>
            <person name="Lipzen A."/>
            <person name="Chen C."/>
            <person name="Yanf M."/>
            <person name="Daum C."/>
            <person name="Ng V."/>
            <person name="Clum A."/>
            <person name="Ohm R."/>
            <person name="Martin F."/>
            <person name="Silar P."/>
            <person name="Natvig D."/>
            <person name="Lalanne C."/>
            <person name="Gautier V."/>
            <person name="Ament-Velasquez S.L."/>
            <person name="Kruys A."/>
            <person name="Hutchinson M.I."/>
            <person name="Powell A.J."/>
            <person name="Barry K."/>
            <person name="Miller A.N."/>
            <person name="Grigoriev I.V."/>
            <person name="Debuchy R."/>
            <person name="Gladieux P."/>
            <person name="Thoren M.H."/>
            <person name="Johannesson H."/>
        </authorList>
    </citation>
    <scope>NUCLEOTIDE SEQUENCE</scope>
    <source>
        <strain evidence="1">CBS 359.72</strain>
    </source>
</reference>
<name>A0AAN7CJP7_9PEZI</name>